<name>A0A4R1FS76_9NOCA</name>
<accession>A0A4R1FS76</accession>
<dbReference type="EMBL" id="SMFR01000002">
    <property type="protein sequence ID" value="TCJ96319.1"/>
    <property type="molecule type" value="Genomic_DNA"/>
</dbReference>
<dbReference type="Proteomes" id="UP000294856">
    <property type="component" value="Unassembled WGS sequence"/>
</dbReference>
<proteinExistence type="predicted"/>
<sequence length="105" mass="11346">MGSSVSAGSPHTEFYVIARLDIGDSAADIYRRTFDVPVCSRHTADWAWSLPAQPGAAADLDGLDHLLAAAGYQRSSDWRMRITTSGAVRYFADATTPSRIRGRTG</sequence>
<organism evidence="1 2">
    <name type="scientific">Nocardia alba</name>
    <dbReference type="NCBI Taxonomy" id="225051"/>
    <lineage>
        <taxon>Bacteria</taxon>
        <taxon>Bacillati</taxon>
        <taxon>Actinomycetota</taxon>
        <taxon>Actinomycetes</taxon>
        <taxon>Mycobacteriales</taxon>
        <taxon>Nocardiaceae</taxon>
        <taxon>Nocardia</taxon>
    </lineage>
</organism>
<comment type="caution">
    <text evidence="1">The sequence shown here is derived from an EMBL/GenBank/DDBJ whole genome shotgun (WGS) entry which is preliminary data.</text>
</comment>
<dbReference type="OrthoDB" id="4571744at2"/>
<dbReference type="RefSeq" id="WP_067444321.1">
    <property type="nucleotide sequence ID" value="NZ_SMFR01000002.1"/>
</dbReference>
<reference evidence="1 2" key="1">
    <citation type="submission" date="2019-03" db="EMBL/GenBank/DDBJ databases">
        <title>Genomic Encyclopedia of Type Strains, Phase IV (KMG-IV): sequencing the most valuable type-strain genomes for metagenomic binning, comparative biology and taxonomic classification.</title>
        <authorList>
            <person name="Goeker M."/>
        </authorList>
    </citation>
    <scope>NUCLEOTIDE SEQUENCE [LARGE SCALE GENOMIC DNA]</scope>
    <source>
        <strain evidence="1 2">DSM 44684</strain>
    </source>
</reference>
<evidence type="ECO:0000313" key="2">
    <source>
        <dbReference type="Proteomes" id="UP000294856"/>
    </source>
</evidence>
<evidence type="ECO:0000313" key="1">
    <source>
        <dbReference type="EMBL" id="TCJ96319.1"/>
    </source>
</evidence>
<protein>
    <submittedName>
        <fullName evidence="1">Uncharacterized protein</fullName>
    </submittedName>
</protein>
<dbReference type="AlphaFoldDB" id="A0A4R1FS76"/>
<gene>
    <name evidence="1" type="ORF">DFR71_2346</name>
</gene>
<keyword evidence="2" id="KW-1185">Reference proteome</keyword>